<evidence type="ECO:0000256" key="2">
    <source>
        <dbReference type="SAM" id="Phobius"/>
    </source>
</evidence>
<reference evidence="3 4" key="1">
    <citation type="submission" date="2017-05" db="EMBL/GenBank/DDBJ databases">
        <title>Complete and WGS of Bordetella genogroups.</title>
        <authorList>
            <person name="Spilker T."/>
            <person name="Lipuma J."/>
        </authorList>
    </citation>
    <scope>NUCLEOTIDE SEQUENCE [LARGE SCALE GENOMIC DNA]</scope>
    <source>
        <strain evidence="3 4">AU3139</strain>
    </source>
</reference>
<keyword evidence="2" id="KW-1133">Transmembrane helix</keyword>
<dbReference type="RefSeq" id="WP_094829522.1">
    <property type="nucleotide sequence ID" value="NZ_NEVV01000001.1"/>
</dbReference>
<feature type="region of interest" description="Disordered" evidence="1">
    <location>
        <begin position="39"/>
        <end position="72"/>
    </location>
</feature>
<accession>A0ABX4FH49</accession>
<sequence length="123" mass="12607">MTIATTLDVATSLPTAMPGRTLGALRRLARAWAGAAVPQRKWPFPPTPPGQAQPCTASQPRPAQAAQPAQIQAQVQPLHAQAGLGGAAAQVLSTKAKIIDVLLVAVWGAMIPALMWLGAAGGF</sequence>
<feature type="transmembrane region" description="Helical" evidence="2">
    <location>
        <begin position="98"/>
        <end position="119"/>
    </location>
</feature>
<evidence type="ECO:0000313" key="4">
    <source>
        <dbReference type="Proteomes" id="UP000216524"/>
    </source>
</evidence>
<feature type="compositionally biased region" description="Low complexity" evidence="1">
    <location>
        <begin position="52"/>
        <end position="72"/>
    </location>
</feature>
<protein>
    <submittedName>
        <fullName evidence="3">Uncharacterized protein</fullName>
    </submittedName>
</protein>
<proteinExistence type="predicted"/>
<dbReference type="EMBL" id="NEVV01000001">
    <property type="protein sequence ID" value="OZI81444.1"/>
    <property type="molecule type" value="Genomic_DNA"/>
</dbReference>
<dbReference type="Proteomes" id="UP000216524">
    <property type="component" value="Unassembled WGS sequence"/>
</dbReference>
<evidence type="ECO:0000313" key="3">
    <source>
        <dbReference type="EMBL" id="OZI81444.1"/>
    </source>
</evidence>
<keyword evidence="2" id="KW-0812">Transmembrane</keyword>
<keyword evidence="2" id="KW-0472">Membrane</keyword>
<name>A0ABX4FH49_9BORD</name>
<organism evidence="3 4">
    <name type="scientific">Bordetella genomosp. 6</name>
    <dbReference type="NCBI Taxonomy" id="463024"/>
    <lineage>
        <taxon>Bacteria</taxon>
        <taxon>Pseudomonadati</taxon>
        <taxon>Pseudomonadota</taxon>
        <taxon>Betaproteobacteria</taxon>
        <taxon>Burkholderiales</taxon>
        <taxon>Alcaligenaceae</taxon>
        <taxon>Bordetella</taxon>
    </lineage>
</organism>
<keyword evidence="4" id="KW-1185">Reference proteome</keyword>
<evidence type="ECO:0000256" key="1">
    <source>
        <dbReference type="SAM" id="MobiDB-lite"/>
    </source>
</evidence>
<gene>
    <name evidence="3" type="ORF">CAL23_06945</name>
</gene>
<comment type="caution">
    <text evidence="3">The sequence shown here is derived from an EMBL/GenBank/DDBJ whole genome shotgun (WGS) entry which is preliminary data.</text>
</comment>